<reference evidence="6" key="1">
    <citation type="submission" date="2020-06" db="EMBL/GenBank/DDBJ databases">
        <authorList>
            <person name="Li T."/>
            <person name="Hu X."/>
            <person name="Zhang T."/>
            <person name="Song X."/>
            <person name="Zhang H."/>
            <person name="Dai N."/>
            <person name="Sheng W."/>
            <person name="Hou X."/>
            <person name="Wei L."/>
        </authorList>
    </citation>
    <scope>NUCLEOTIDE SEQUENCE</scope>
    <source>
        <strain evidence="6">3651</strain>
        <tissue evidence="6">Leaf</tissue>
    </source>
</reference>
<evidence type="ECO:0000313" key="6">
    <source>
        <dbReference type="EMBL" id="KAK4431372.1"/>
    </source>
</evidence>
<feature type="region of interest" description="Disordered" evidence="4">
    <location>
        <begin position="24"/>
        <end position="49"/>
    </location>
</feature>
<keyword evidence="7" id="KW-1185">Reference proteome</keyword>
<comment type="subcellular location">
    <subcellularLocation>
        <location evidence="1">Nucleus</location>
    </subcellularLocation>
</comment>
<evidence type="ECO:0000313" key="7">
    <source>
        <dbReference type="Proteomes" id="UP001293254"/>
    </source>
</evidence>
<dbReference type="InterPro" id="IPR044532">
    <property type="entry name" value="BRX-like"/>
</dbReference>
<dbReference type="PANTHER" id="PTHR46058">
    <property type="entry name" value="PROTEIN BREVIS RADIX-LIKE 1"/>
    <property type="match status" value="1"/>
</dbReference>
<organism evidence="6 7">
    <name type="scientific">Sesamum alatum</name>
    <dbReference type="NCBI Taxonomy" id="300844"/>
    <lineage>
        <taxon>Eukaryota</taxon>
        <taxon>Viridiplantae</taxon>
        <taxon>Streptophyta</taxon>
        <taxon>Embryophyta</taxon>
        <taxon>Tracheophyta</taxon>
        <taxon>Spermatophyta</taxon>
        <taxon>Magnoliopsida</taxon>
        <taxon>eudicotyledons</taxon>
        <taxon>Gunneridae</taxon>
        <taxon>Pentapetalae</taxon>
        <taxon>asterids</taxon>
        <taxon>lamiids</taxon>
        <taxon>Lamiales</taxon>
        <taxon>Pedaliaceae</taxon>
        <taxon>Sesamum</taxon>
    </lineage>
</organism>
<proteinExistence type="inferred from homology"/>
<feature type="region of interest" description="Disordered" evidence="4">
    <location>
        <begin position="317"/>
        <end position="350"/>
    </location>
</feature>
<dbReference type="PANTHER" id="PTHR46058:SF2">
    <property type="entry name" value="PROTEIN BREVIS RADIX-LIKE 3"/>
    <property type="match status" value="1"/>
</dbReference>
<dbReference type="PROSITE" id="PS51514">
    <property type="entry name" value="BRX"/>
    <property type="match status" value="1"/>
</dbReference>
<keyword evidence="3" id="KW-0539">Nucleus</keyword>
<name>A0AAE2CR37_9LAMI</name>
<comment type="caution">
    <text evidence="6">The sequence shown here is derived from an EMBL/GenBank/DDBJ whole genome shotgun (WGS) entry which is preliminary data.</text>
</comment>
<dbReference type="Proteomes" id="UP001293254">
    <property type="component" value="Unassembled WGS sequence"/>
</dbReference>
<evidence type="ECO:0000259" key="5">
    <source>
        <dbReference type="PROSITE" id="PS51514"/>
    </source>
</evidence>
<dbReference type="Gene3D" id="6.10.140.890">
    <property type="match status" value="1"/>
</dbReference>
<feature type="compositionally biased region" description="Low complexity" evidence="4">
    <location>
        <begin position="320"/>
        <end position="329"/>
    </location>
</feature>
<accession>A0AAE2CR37</accession>
<dbReference type="AlphaFoldDB" id="A0AAE2CR37"/>
<feature type="region of interest" description="Disordered" evidence="4">
    <location>
        <begin position="234"/>
        <end position="281"/>
    </location>
</feature>
<dbReference type="GO" id="GO:0005634">
    <property type="term" value="C:nucleus"/>
    <property type="evidence" value="ECO:0007669"/>
    <property type="project" value="UniProtKB-SubCell"/>
</dbReference>
<feature type="compositionally biased region" description="Low complexity" evidence="4">
    <location>
        <begin position="24"/>
        <end position="34"/>
    </location>
</feature>
<gene>
    <name evidence="6" type="ORF">Salat_0899300</name>
</gene>
<evidence type="ECO:0000256" key="3">
    <source>
        <dbReference type="ARBA" id="ARBA00023242"/>
    </source>
</evidence>
<comment type="similarity">
    <text evidence="2">Belongs to the BRX family.</text>
</comment>
<dbReference type="Pfam" id="PF08381">
    <property type="entry name" value="BRX"/>
    <property type="match status" value="1"/>
</dbReference>
<evidence type="ECO:0000256" key="2">
    <source>
        <dbReference type="ARBA" id="ARBA00009057"/>
    </source>
</evidence>
<sequence>MVICYDNWERLVEAVMRREQLRTLSLSDSRSPSARSHDSDFSFSSSSQYDEVSFKITPSPLRPDAVKLGLERSLKEGKQRGSGKAPAKRRSAMWKGLSIFSGFSSKKDYGREEREAQWAKAQRTLHGLQPMKTDGVFSKQSYAELSRLAEMAKRRAELARLQELRTLKGHIESVMKAKGLDINSIDHYYTSEGFEVSYEKMDAHENVVRVETFRKERGKVCMEWDKAFTKAQTDVSNPRQLGEVGGSSAEERADLGTLPRSISSDLESSSTSPFDESSKPSEIKHEWIEQYEAGVSFSLEASGDGIINIKRPEKIQGRRSSNLAASASNVPVTNQSEESNELGRPGRSEQPLTRTTFYEYMKSRNSEVEGTASQIADEWIETYKRGVCVTLRAFRDGSRDIIWIRFSRRRSGVHEVEAWWLANQEKVYKNYNVIQPQPESGNNPFAARCNFMLGFQGGLLDQRCQEFMTTGRGWWLPSYAKSWSGKSAMTTREPQPQVCGDEGTAVAESSRATAAVMTERRAMVRKKDLHPQTPNYRFQG</sequence>
<feature type="region of interest" description="Disordered" evidence="4">
    <location>
        <begin position="71"/>
        <end position="90"/>
    </location>
</feature>
<protein>
    <submittedName>
        <fullName evidence="6">ATPase 5, plasma membrane-type</fullName>
    </submittedName>
</protein>
<feature type="domain" description="BRX" evidence="5">
    <location>
        <begin position="377"/>
        <end position="432"/>
    </location>
</feature>
<reference evidence="6" key="2">
    <citation type="journal article" date="2024" name="Plant">
        <title>Genomic evolution and insights into agronomic trait innovations of Sesamum species.</title>
        <authorList>
            <person name="Miao H."/>
            <person name="Wang L."/>
            <person name="Qu L."/>
            <person name="Liu H."/>
            <person name="Sun Y."/>
            <person name="Le M."/>
            <person name="Wang Q."/>
            <person name="Wei S."/>
            <person name="Zheng Y."/>
            <person name="Lin W."/>
            <person name="Duan Y."/>
            <person name="Cao H."/>
            <person name="Xiong S."/>
            <person name="Wang X."/>
            <person name="Wei L."/>
            <person name="Li C."/>
            <person name="Ma Q."/>
            <person name="Ju M."/>
            <person name="Zhao R."/>
            <person name="Li G."/>
            <person name="Mu C."/>
            <person name="Tian Q."/>
            <person name="Mei H."/>
            <person name="Zhang T."/>
            <person name="Gao T."/>
            <person name="Zhang H."/>
        </authorList>
    </citation>
    <scope>NUCLEOTIDE SEQUENCE</scope>
    <source>
        <strain evidence="6">3651</strain>
    </source>
</reference>
<dbReference type="EMBL" id="JACGWO010000003">
    <property type="protein sequence ID" value="KAK4431372.1"/>
    <property type="molecule type" value="Genomic_DNA"/>
</dbReference>
<evidence type="ECO:0000256" key="4">
    <source>
        <dbReference type="SAM" id="MobiDB-lite"/>
    </source>
</evidence>
<evidence type="ECO:0000256" key="1">
    <source>
        <dbReference type="ARBA" id="ARBA00004123"/>
    </source>
</evidence>
<feature type="compositionally biased region" description="Low complexity" evidence="4">
    <location>
        <begin position="261"/>
        <end position="275"/>
    </location>
</feature>
<dbReference type="InterPro" id="IPR013591">
    <property type="entry name" value="Brevis_radix_dom"/>
</dbReference>